<evidence type="ECO:0000256" key="4">
    <source>
        <dbReference type="ARBA" id="ARBA00023163"/>
    </source>
</evidence>
<dbReference type="Gene3D" id="1.10.1740.10">
    <property type="match status" value="1"/>
</dbReference>
<organism evidence="7 8">
    <name type="scientific">Nocardioides anomalus</name>
    <dbReference type="NCBI Taxonomy" id="2712223"/>
    <lineage>
        <taxon>Bacteria</taxon>
        <taxon>Bacillati</taxon>
        <taxon>Actinomycetota</taxon>
        <taxon>Actinomycetes</taxon>
        <taxon>Propionibacteriales</taxon>
        <taxon>Nocardioidaceae</taxon>
        <taxon>Nocardioides</taxon>
    </lineage>
</organism>
<protein>
    <submittedName>
        <fullName evidence="7">RNA polymerase sigma factor</fullName>
    </submittedName>
</protein>
<comment type="similarity">
    <text evidence="1">Belongs to the sigma-70 factor family. ECF subfamily.</text>
</comment>
<dbReference type="Pfam" id="PF08281">
    <property type="entry name" value="Sigma70_r4_2"/>
    <property type="match status" value="1"/>
</dbReference>
<dbReference type="Proteomes" id="UP000502996">
    <property type="component" value="Chromosome"/>
</dbReference>
<dbReference type="InterPro" id="IPR013249">
    <property type="entry name" value="RNA_pol_sigma70_r4_t2"/>
</dbReference>
<dbReference type="GO" id="GO:0006352">
    <property type="term" value="P:DNA-templated transcription initiation"/>
    <property type="evidence" value="ECO:0007669"/>
    <property type="project" value="InterPro"/>
</dbReference>
<dbReference type="InterPro" id="IPR013325">
    <property type="entry name" value="RNA_pol_sigma_r2"/>
</dbReference>
<dbReference type="KEGG" id="nano:G5V58_01285"/>
<keyword evidence="3" id="KW-0731">Sigma factor</keyword>
<dbReference type="PANTHER" id="PTHR43133">
    <property type="entry name" value="RNA POLYMERASE ECF-TYPE SIGMA FACTO"/>
    <property type="match status" value="1"/>
</dbReference>
<dbReference type="Pfam" id="PF04542">
    <property type="entry name" value="Sigma70_r2"/>
    <property type="match status" value="1"/>
</dbReference>
<feature type="domain" description="RNA polymerase sigma-70 region 2" evidence="5">
    <location>
        <begin position="16"/>
        <end position="82"/>
    </location>
</feature>
<keyword evidence="2" id="KW-0805">Transcription regulation</keyword>
<evidence type="ECO:0000313" key="7">
    <source>
        <dbReference type="EMBL" id="QIG41584.1"/>
    </source>
</evidence>
<evidence type="ECO:0000256" key="3">
    <source>
        <dbReference type="ARBA" id="ARBA00023082"/>
    </source>
</evidence>
<evidence type="ECO:0000256" key="1">
    <source>
        <dbReference type="ARBA" id="ARBA00010641"/>
    </source>
</evidence>
<evidence type="ECO:0000256" key="2">
    <source>
        <dbReference type="ARBA" id="ARBA00023015"/>
    </source>
</evidence>
<accession>A0A6G6W8N1</accession>
<dbReference type="NCBIfam" id="TIGR02937">
    <property type="entry name" value="sigma70-ECF"/>
    <property type="match status" value="1"/>
</dbReference>
<evidence type="ECO:0000259" key="6">
    <source>
        <dbReference type="Pfam" id="PF08281"/>
    </source>
</evidence>
<dbReference type="EMBL" id="CP049257">
    <property type="protein sequence ID" value="QIG41584.1"/>
    <property type="molecule type" value="Genomic_DNA"/>
</dbReference>
<proteinExistence type="inferred from homology"/>
<dbReference type="PANTHER" id="PTHR43133:SF25">
    <property type="entry name" value="RNA POLYMERASE SIGMA FACTOR RFAY-RELATED"/>
    <property type="match status" value="1"/>
</dbReference>
<name>A0A6G6W8N1_9ACTN</name>
<dbReference type="InterPro" id="IPR007627">
    <property type="entry name" value="RNA_pol_sigma70_r2"/>
</dbReference>
<reference evidence="7 8" key="1">
    <citation type="submission" date="2020-02" db="EMBL/GenBank/DDBJ databases">
        <title>Full genome sequence of Nocardioides sp. R-3366.</title>
        <authorList>
            <person name="Im W.-T."/>
        </authorList>
    </citation>
    <scope>NUCLEOTIDE SEQUENCE [LARGE SCALE GENOMIC DNA]</scope>
    <source>
        <strain evidence="7 8">R-3366</strain>
    </source>
</reference>
<dbReference type="GO" id="GO:0016987">
    <property type="term" value="F:sigma factor activity"/>
    <property type="evidence" value="ECO:0007669"/>
    <property type="project" value="UniProtKB-KW"/>
</dbReference>
<evidence type="ECO:0000313" key="8">
    <source>
        <dbReference type="Proteomes" id="UP000502996"/>
    </source>
</evidence>
<dbReference type="AlphaFoldDB" id="A0A6G6W8N1"/>
<gene>
    <name evidence="7" type="ORF">G5V58_01285</name>
</gene>
<dbReference type="GO" id="GO:0003677">
    <property type="term" value="F:DNA binding"/>
    <property type="evidence" value="ECO:0007669"/>
    <property type="project" value="InterPro"/>
</dbReference>
<dbReference type="Gene3D" id="1.10.10.10">
    <property type="entry name" value="Winged helix-like DNA-binding domain superfamily/Winged helix DNA-binding domain"/>
    <property type="match status" value="1"/>
</dbReference>
<evidence type="ECO:0000259" key="5">
    <source>
        <dbReference type="Pfam" id="PF04542"/>
    </source>
</evidence>
<feature type="domain" description="RNA polymerase sigma factor 70 region 4 type 2" evidence="6">
    <location>
        <begin position="115"/>
        <end position="164"/>
    </location>
</feature>
<keyword evidence="4" id="KW-0804">Transcription</keyword>
<dbReference type="InterPro" id="IPR039425">
    <property type="entry name" value="RNA_pol_sigma-70-like"/>
</dbReference>
<dbReference type="InterPro" id="IPR013324">
    <property type="entry name" value="RNA_pol_sigma_r3/r4-like"/>
</dbReference>
<dbReference type="InterPro" id="IPR036388">
    <property type="entry name" value="WH-like_DNA-bd_sf"/>
</dbReference>
<dbReference type="InterPro" id="IPR014284">
    <property type="entry name" value="RNA_pol_sigma-70_dom"/>
</dbReference>
<keyword evidence="8" id="KW-1185">Reference proteome</keyword>
<sequence length="178" mass="19686">MRPPRDPDADQRLSALYAAHAARLFAYARRHGDPATAEDLVADAFEVVVRRLADVPLEPGDARAWLVGVVRKLAANRRRREATAQEWWRAAVRDGWHGRAGASAEEVVAERDACLHALAALSPKEREALLLVAWDGLTPDQAARVLGVTPNAFSVRLHRARKRLTARPTPILATQETR</sequence>
<dbReference type="CDD" id="cd06171">
    <property type="entry name" value="Sigma70_r4"/>
    <property type="match status" value="1"/>
</dbReference>
<dbReference type="SUPFAM" id="SSF88659">
    <property type="entry name" value="Sigma3 and sigma4 domains of RNA polymerase sigma factors"/>
    <property type="match status" value="1"/>
</dbReference>
<dbReference type="SUPFAM" id="SSF88946">
    <property type="entry name" value="Sigma2 domain of RNA polymerase sigma factors"/>
    <property type="match status" value="1"/>
</dbReference>
<dbReference type="RefSeq" id="WP_165228055.1">
    <property type="nucleotide sequence ID" value="NZ_CP049257.1"/>
</dbReference>